<keyword evidence="2" id="KW-1185">Reference proteome</keyword>
<proteinExistence type="predicted"/>
<evidence type="ECO:0000313" key="1">
    <source>
        <dbReference type="EMBL" id="RJG42489.1"/>
    </source>
</evidence>
<dbReference type="RefSeq" id="WP_119911116.1">
    <property type="nucleotide sequence ID" value="NZ_QZCH01000016.1"/>
</dbReference>
<gene>
    <name evidence="1" type="ORF">D1Z90_12525</name>
</gene>
<name>A0A418YD69_9GAMM</name>
<organism evidence="1 2">
    <name type="scientific">Motilimonas pumila</name>
    <dbReference type="NCBI Taxonomy" id="2303987"/>
    <lineage>
        <taxon>Bacteria</taxon>
        <taxon>Pseudomonadati</taxon>
        <taxon>Pseudomonadota</taxon>
        <taxon>Gammaproteobacteria</taxon>
        <taxon>Alteromonadales</taxon>
        <taxon>Alteromonadales genera incertae sedis</taxon>
        <taxon>Motilimonas</taxon>
    </lineage>
</organism>
<comment type="caution">
    <text evidence="1">The sequence shown here is derived from an EMBL/GenBank/DDBJ whole genome shotgun (WGS) entry which is preliminary data.</text>
</comment>
<dbReference type="OrthoDB" id="6447013at2"/>
<reference evidence="1 2" key="1">
    <citation type="submission" date="2018-09" db="EMBL/GenBank/DDBJ databases">
        <authorList>
            <person name="Wang F."/>
        </authorList>
    </citation>
    <scope>NUCLEOTIDE SEQUENCE [LARGE SCALE GENOMIC DNA]</scope>
    <source>
        <strain evidence="1 2">PLHSC7-2</strain>
    </source>
</reference>
<sequence length="118" mass="13981">MKKDIKEKIKILSHQIDKAMKFESEDEDEEYFANKSSKDCVLNFILEQHENFKKDRVSRIEFTELFDKCILMLINNTGCSEDFEILESILDKLYSEKLIDEETYSEIVNGSNLGRWLD</sequence>
<dbReference type="AlphaFoldDB" id="A0A418YD69"/>
<evidence type="ECO:0000313" key="2">
    <source>
        <dbReference type="Proteomes" id="UP000283255"/>
    </source>
</evidence>
<reference evidence="1 2" key="2">
    <citation type="submission" date="2019-01" db="EMBL/GenBank/DDBJ databases">
        <title>Motilimonas pumilus sp. nov., isolated from the gut of sea cucumber (Apostichopus japonicus).</title>
        <authorList>
            <person name="Wang F.-Q."/>
            <person name="Ren L.-H."/>
            <person name="Lin Y.-W."/>
            <person name="Sun G.-H."/>
            <person name="Du Z.-J."/>
            <person name="Zhao J.-X."/>
            <person name="Liu X.-J."/>
            <person name="Liu L.-J."/>
        </authorList>
    </citation>
    <scope>NUCLEOTIDE SEQUENCE [LARGE SCALE GENOMIC DNA]</scope>
    <source>
        <strain evidence="1 2">PLHSC7-2</strain>
    </source>
</reference>
<protein>
    <submittedName>
        <fullName evidence="1">Uncharacterized protein</fullName>
    </submittedName>
</protein>
<dbReference type="Proteomes" id="UP000283255">
    <property type="component" value="Unassembled WGS sequence"/>
</dbReference>
<accession>A0A418YD69</accession>
<dbReference type="EMBL" id="QZCH01000016">
    <property type="protein sequence ID" value="RJG42489.1"/>
    <property type="molecule type" value="Genomic_DNA"/>
</dbReference>